<feature type="domain" description="Periplasmic binding protein" evidence="4">
    <location>
        <begin position="81"/>
        <end position="337"/>
    </location>
</feature>
<reference evidence="5 6" key="1">
    <citation type="submission" date="2023-07" db="EMBL/GenBank/DDBJ databases">
        <title>Genomic Encyclopedia of Type Strains, Phase IV (KMG-IV): sequencing the most valuable type-strain genomes for metagenomic binning, comparative biology and taxonomic classification.</title>
        <authorList>
            <person name="Goeker M."/>
        </authorList>
    </citation>
    <scope>NUCLEOTIDE SEQUENCE [LARGE SCALE GENOMIC DNA]</scope>
    <source>
        <strain evidence="5 6">B6-8</strain>
    </source>
</reference>
<evidence type="ECO:0000256" key="2">
    <source>
        <dbReference type="ARBA" id="ARBA00007639"/>
    </source>
</evidence>
<evidence type="ECO:0000256" key="3">
    <source>
        <dbReference type="SAM" id="SignalP"/>
    </source>
</evidence>
<protein>
    <submittedName>
        <fullName evidence="5">Ribose transport system substrate-binding protein</fullName>
    </submittedName>
</protein>
<keyword evidence="3" id="KW-0732">Signal</keyword>
<evidence type="ECO:0000313" key="6">
    <source>
        <dbReference type="Proteomes" id="UP001241603"/>
    </source>
</evidence>
<evidence type="ECO:0000256" key="1">
    <source>
        <dbReference type="ARBA" id="ARBA00004418"/>
    </source>
</evidence>
<dbReference type="Proteomes" id="UP001241603">
    <property type="component" value="Unassembled WGS sequence"/>
</dbReference>
<proteinExistence type="inferred from homology"/>
<dbReference type="InterPro" id="IPR025997">
    <property type="entry name" value="SBP_2_dom"/>
</dbReference>
<evidence type="ECO:0000259" key="4">
    <source>
        <dbReference type="Pfam" id="PF13407"/>
    </source>
</evidence>
<dbReference type="Pfam" id="PF13407">
    <property type="entry name" value="Peripla_BP_4"/>
    <property type="match status" value="1"/>
</dbReference>
<dbReference type="RefSeq" id="WP_266349739.1">
    <property type="nucleotide sequence ID" value="NZ_JAPKNG010000004.1"/>
</dbReference>
<dbReference type="InterPro" id="IPR028082">
    <property type="entry name" value="Peripla_BP_I"/>
</dbReference>
<dbReference type="PANTHER" id="PTHR30036:SF7">
    <property type="entry name" value="ABC TRANSPORTER PERIPLASMIC-BINDING PROTEIN YPHF"/>
    <property type="match status" value="1"/>
</dbReference>
<comment type="similarity">
    <text evidence="2">Belongs to the bacterial solute-binding protein 2 family.</text>
</comment>
<name>A0ABU0H962_9HYPH</name>
<feature type="chain" id="PRO_5047532651" evidence="3">
    <location>
        <begin position="30"/>
        <end position="374"/>
    </location>
</feature>
<gene>
    <name evidence="5" type="ORF">QO014_003255</name>
</gene>
<sequence length="374" mass="39509">MSFLRSHMLAMAGLALVASVSGAGLAANAAEKTVPDAAKTHQMPWGEFKLAPRIVKKLEAGEKANIIVGIEGTGIPIQGAEMRIGTKKGCETANTELSADCRMVGPVNPDTTKQLAELETLLNSGQVDCLALQPPLPNQFTGIINKYADAGIPVFTLNIDAPKAKRFAFYALNEVQAGTINGETTAKLIKAKGIKVDQIAMGSGAPDQPWAQARMEGFMAGYKSVFPDAKFFNDVKTGIPTGKNFTTQEVLNSVTPFLTAHPEVTLFFHTDQGVEGVGNVIRNLKLNGKVFAAGFNVSGAILDAIGDGTTLVTIDQGFDNQAQAPVEQCAKYLATGETPADPLQYLRPIVITQAGGEAELSVDAGRERLKAAAH</sequence>
<comment type="subcellular location">
    <subcellularLocation>
        <location evidence="1">Periplasm</location>
    </subcellularLocation>
</comment>
<comment type="caution">
    <text evidence="5">The sequence shown here is derived from an EMBL/GenBank/DDBJ whole genome shotgun (WGS) entry which is preliminary data.</text>
</comment>
<dbReference type="PANTHER" id="PTHR30036">
    <property type="entry name" value="D-XYLOSE-BINDING PERIPLASMIC PROTEIN"/>
    <property type="match status" value="1"/>
</dbReference>
<dbReference type="EMBL" id="JAUSVO010000004">
    <property type="protein sequence ID" value="MDQ0438860.1"/>
    <property type="molecule type" value="Genomic_DNA"/>
</dbReference>
<dbReference type="SUPFAM" id="SSF53822">
    <property type="entry name" value="Periplasmic binding protein-like I"/>
    <property type="match status" value="1"/>
</dbReference>
<organism evidence="5 6">
    <name type="scientific">Kaistia dalseonensis</name>
    <dbReference type="NCBI Taxonomy" id="410840"/>
    <lineage>
        <taxon>Bacteria</taxon>
        <taxon>Pseudomonadati</taxon>
        <taxon>Pseudomonadota</taxon>
        <taxon>Alphaproteobacteria</taxon>
        <taxon>Hyphomicrobiales</taxon>
        <taxon>Kaistiaceae</taxon>
        <taxon>Kaistia</taxon>
    </lineage>
</organism>
<feature type="signal peptide" evidence="3">
    <location>
        <begin position="1"/>
        <end position="29"/>
    </location>
</feature>
<dbReference type="Gene3D" id="3.40.50.2300">
    <property type="match status" value="2"/>
</dbReference>
<accession>A0ABU0H962</accession>
<dbReference type="InterPro" id="IPR050555">
    <property type="entry name" value="Bact_Solute-Bind_Prot2"/>
</dbReference>
<evidence type="ECO:0000313" key="5">
    <source>
        <dbReference type="EMBL" id="MDQ0438860.1"/>
    </source>
</evidence>
<keyword evidence="6" id="KW-1185">Reference proteome</keyword>